<proteinExistence type="predicted"/>
<reference evidence="3" key="1">
    <citation type="submission" date="2016-10" db="EMBL/GenBank/DDBJ databases">
        <authorList>
            <person name="Varghese N."/>
            <person name="Submissions S."/>
        </authorList>
    </citation>
    <scope>NUCLEOTIDE SEQUENCE [LARGE SCALE GENOMIC DNA]</scope>
    <source>
        <strain evidence="3">CGMCC 1.6992</strain>
    </source>
</reference>
<evidence type="ECO:0000313" key="3">
    <source>
        <dbReference type="Proteomes" id="UP000199446"/>
    </source>
</evidence>
<dbReference type="InterPro" id="IPR023387">
    <property type="entry name" value="DUF1653-like_dom"/>
</dbReference>
<dbReference type="Pfam" id="PF07866">
    <property type="entry name" value="DUF1653"/>
    <property type="match status" value="1"/>
</dbReference>
<dbReference type="InterPro" id="IPR037135">
    <property type="entry name" value="DUF1653-like_dom_sf"/>
</dbReference>
<dbReference type="EMBL" id="FNBC01000006">
    <property type="protein sequence ID" value="SDE67067.1"/>
    <property type="molecule type" value="Genomic_DNA"/>
</dbReference>
<dbReference type="Proteomes" id="UP000199446">
    <property type="component" value="Unassembled WGS sequence"/>
</dbReference>
<dbReference type="OrthoDB" id="371169at2"/>
<evidence type="ECO:0000313" key="2">
    <source>
        <dbReference type="EMBL" id="SDE67067.1"/>
    </source>
</evidence>
<dbReference type="RefSeq" id="WP_093006022.1">
    <property type="nucleotide sequence ID" value="NZ_FNBC01000006.1"/>
</dbReference>
<accession>A0A1G7EU11</accession>
<gene>
    <name evidence="2" type="ORF">SAMN04488243_10681</name>
</gene>
<protein>
    <recommendedName>
        <fullName evidence="1">DUF1653 domain-containing protein</fullName>
    </recommendedName>
</protein>
<dbReference type="STRING" id="482827.SAMN04488243_10681"/>
<name>A0A1G7EU11_9DEIN</name>
<feature type="domain" description="DUF1653" evidence="1">
    <location>
        <begin position="8"/>
        <end position="62"/>
    </location>
</feature>
<dbReference type="AlphaFoldDB" id="A0A1G7EU11"/>
<keyword evidence="3" id="KW-1185">Reference proteome</keyword>
<dbReference type="Gene3D" id="2.30.30.320">
    <property type="entry name" value="DUF1653-like domain"/>
    <property type="match status" value="1"/>
</dbReference>
<evidence type="ECO:0000259" key="1">
    <source>
        <dbReference type="Pfam" id="PF07866"/>
    </source>
</evidence>
<organism evidence="2 3">
    <name type="scientific">Thermus arciformis</name>
    <dbReference type="NCBI Taxonomy" id="482827"/>
    <lineage>
        <taxon>Bacteria</taxon>
        <taxon>Thermotogati</taxon>
        <taxon>Deinococcota</taxon>
        <taxon>Deinococci</taxon>
        <taxon>Thermales</taxon>
        <taxon>Thermaceae</taxon>
        <taxon>Thermus</taxon>
    </lineage>
</organism>
<sequence>MPVKPGVCRHHKGGLYRVLFLARPSETGEPLAVYGERGFGVRPLSLWLAKAVVEGREVPRFQPLEELPGPGVD</sequence>